<evidence type="ECO:0000313" key="2">
    <source>
        <dbReference type="Proteomes" id="UP000789706"/>
    </source>
</evidence>
<name>A0A9N9C8M2_9GLOM</name>
<organism evidence="1 2">
    <name type="scientific">Diversispora eburnea</name>
    <dbReference type="NCBI Taxonomy" id="1213867"/>
    <lineage>
        <taxon>Eukaryota</taxon>
        <taxon>Fungi</taxon>
        <taxon>Fungi incertae sedis</taxon>
        <taxon>Mucoromycota</taxon>
        <taxon>Glomeromycotina</taxon>
        <taxon>Glomeromycetes</taxon>
        <taxon>Diversisporales</taxon>
        <taxon>Diversisporaceae</taxon>
        <taxon>Diversispora</taxon>
    </lineage>
</organism>
<evidence type="ECO:0000313" key="1">
    <source>
        <dbReference type="EMBL" id="CAG8593068.1"/>
    </source>
</evidence>
<protein>
    <submittedName>
        <fullName evidence="1">3264_t:CDS:1</fullName>
    </submittedName>
</protein>
<keyword evidence="2" id="KW-1185">Reference proteome</keyword>
<dbReference type="Proteomes" id="UP000789706">
    <property type="component" value="Unassembled WGS sequence"/>
</dbReference>
<dbReference type="EMBL" id="CAJVPK010001615">
    <property type="protein sequence ID" value="CAG8593068.1"/>
    <property type="molecule type" value="Genomic_DNA"/>
</dbReference>
<reference evidence="1" key="1">
    <citation type="submission" date="2021-06" db="EMBL/GenBank/DDBJ databases">
        <authorList>
            <person name="Kallberg Y."/>
            <person name="Tangrot J."/>
            <person name="Rosling A."/>
        </authorList>
    </citation>
    <scope>NUCLEOTIDE SEQUENCE</scope>
    <source>
        <strain evidence="1">AZ414A</strain>
    </source>
</reference>
<dbReference type="AlphaFoldDB" id="A0A9N9C8M2"/>
<proteinExistence type="predicted"/>
<gene>
    <name evidence="1" type="ORF">DEBURN_LOCUS9154</name>
</gene>
<accession>A0A9N9C8M2</accession>
<sequence length="109" mass="12690">MSHWIIYGQSVKIHTDIHRDVPYNKRRHRKITYLRLKKFPGSTYCPSSASFLKFTLVFLKKEIYIAIYPLKIGLGWNGIGSSEMNTGIDRLDLSFSSSIWSAYVQFLIQ</sequence>
<comment type="caution">
    <text evidence="1">The sequence shown here is derived from an EMBL/GenBank/DDBJ whole genome shotgun (WGS) entry which is preliminary data.</text>
</comment>